<proteinExistence type="predicted"/>
<sequence>MKQVFRKQSAKHKQFVAATSHMYEVLFGEDPNDTCLIESSPKIKRLPNDTALKDTSRLARAEVALLSRR</sequence>
<accession>A0AAP5UTH6</accession>
<dbReference type="AlphaFoldDB" id="A0AAP5UTH6"/>
<evidence type="ECO:0000313" key="1">
    <source>
        <dbReference type="EMBL" id="MDT8837791.1"/>
    </source>
</evidence>
<dbReference type="EMBL" id="JANSLM010000003">
    <property type="protein sequence ID" value="MDT8837791.1"/>
    <property type="molecule type" value="Genomic_DNA"/>
</dbReference>
<dbReference type="RefSeq" id="WP_315696867.1">
    <property type="nucleotide sequence ID" value="NZ_JANSLM010000003.1"/>
</dbReference>
<organism evidence="1 2">
    <name type="scientific">Paraburkholderia fungorum</name>
    <dbReference type="NCBI Taxonomy" id="134537"/>
    <lineage>
        <taxon>Bacteria</taxon>
        <taxon>Pseudomonadati</taxon>
        <taxon>Pseudomonadota</taxon>
        <taxon>Betaproteobacteria</taxon>
        <taxon>Burkholderiales</taxon>
        <taxon>Burkholderiaceae</taxon>
        <taxon>Paraburkholderia</taxon>
    </lineage>
</organism>
<evidence type="ECO:0000313" key="2">
    <source>
        <dbReference type="Proteomes" id="UP001246473"/>
    </source>
</evidence>
<comment type="caution">
    <text evidence="1">The sequence shown here is derived from an EMBL/GenBank/DDBJ whole genome shotgun (WGS) entry which is preliminary data.</text>
</comment>
<name>A0AAP5UTH6_9BURK</name>
<gene>
    <name evidence="1" type="ORF">ParKJ_10240</name>
</gene>
<protein>
    <submittedName>
        <fullName evidence="1">Uncharacterized protein</fullName>
    </submittedName>
</protein>
<reference evidence="1" key="1">
    <citation type="submission" date="2022-08" db="EMBL/GenBank/DDBJ databases">
        <authorList>
            <person name="Kim S.-J."/>
        </authorList>
    </citation>
    <scope>NUCLEOTIDE SEQUENCE</scope>
    <source>
        <strain evidence="1">KJ</strain>
    </source>
</reference>
<dbReference type="Proteomes" id="UP001246473">
    <property type="component" value="Unassembled WGS sequence"/>
</dbReference>